<dbReference type="SUPFAM" id="SSF53448">
    <property type="entry name" value="Nucleotide-diphospho-sugar transferases"/>
    <property type="match status" value="1"/>
</dbReference>
<protein>
    <submittedName>
        <fullName evidence="2">Glycosyltransferase</fullName>
    </submittedName>
</protein>
<accession>A0ABS7CWK1</accession>
<organism evidence="2 3">
    <name type="scientific">Pontibacter aydingkolensis</name>
    <dbReference type="NCBI Taxonomy" id="1911536"/>
    <lineage>
        <taxon>Bacteria</taxon>
        <taxon>Pseudomonadati</taxon>
        <taxon>Bacteroidota</taxon>
        <taxon>Cytophagia</taxon>
        <taxon>Cytophagales</taxon>
        <taxon>Hymenobacteraceae</taxon>
        <taxon>Pontibacter</taxon>
    </lineage>
</organism>
<dbReference type="EMBL" id="JAHYXK010000009">
    <property type="protein sequence ID" value="MBW7467877.1"/>
    <property type="molecule type" value="Genomic_DNA"/>
</dbReference>
<dbReference type="Gene3D" id="3.90.550.10">
    <property type="entry name" value="Spore Coat Polysaccharide Biosynthesis Protein SpsA, Chain A"/>
    <property type="match status" value="1"/>
</dbReference>
<name>A0ABS7CWK1_9BACT</name>
<reference evidence="2 3" key="1">
    <citation type="journal article" date="2016" name="Int. J. Syst. Evol. Microbiol.">
        <title>Pontibacter aydingkolensis sp. nov., isolated from soil of a salt lake.</title>
        <authorList>
            <person name="Osman G."/>
            <person name="Zhang T."/>
            <person name="Lou K."/>
            <person name="Gao Y."/>
            <person name="Chang W."/>
            <person name="Lin Q."/>
            <person name="Yang H.M."/>
            <person name="Huo X.D."/>
            <person name="Wang N."/>
        </authorList>
    </citation>
    <scope>NUCLEOTIDE SEQUENCE [LARGE SCALE GENOMIC DNA]</scope>
    <source>
        <strain evidence="2 3">KACC 19255</strain>
    </source>
</reference>
<dbReference type="InterPro" id="IPR029044">
    <property type="entry name" value="Nucleotide-diphossugar_trans"/>
</dbReference>
<dbReference type="InterPro" id="IPR001173">
    <property type="entry name" value="Glyco_trans_2-like"/>
</dbReference>
<dbReference type="PANTHER" id="PTHR43685:SF2">
    <property type="entry name" value="GLYCOSYLTRANSFERASE 2-LIKE DOMAIN-CONTAINING PROTEIN"/>
    <property type="match status" value="1"/>
</dbReference>
<gene>
    <name evidence="2" type="ORF">K0O23_12455</name>
</gene>
<evidence type="ECO:0000313" key="3">
    <source>
        <dbReference type="Proteomes" id="UP000813018"/>
    </source>
</evidence>
<proteinExistence type="predicted"/>
<keyword evidence="3" id="KW-1185">Reference proteome</keyword>
<dbReference type="CDD" id="cd00761">
    <property type="entry name" value="Glyco_tranf_GTA_type"/>
    <property type="match status" value="1"/>
</dbReference>
<dbReference type="Proteomes" id="UP000813018">
    <property type="component" value="Unassembled WGS sequence"/>
</dbReference>
<dbReference type="PANTHER" id="PTHR43685">
    <property type="entry name" value="GLYCOSYLTRANSFERASE"/>
    <property type="match status" value="1"/>
</dbReference>
<feature type="domain" description="Glycosyltransferase 2-like" evidence="1">
    <location>
        <begin position="6"/>
        <end position="168"/>
    </location>
</feature>
<comment type="caution">
    <text evidence="2">The sequence shown here is derived from an EMBL/GenBank/DDBJ whole genome shotgun (WGS) entry which is preliminary data.</text>
</comment>
<dbReference type="InterPro" id="IPR050834">
    <property type="entry name" value="Glycosyltransf_2"/>
</dbReference>
<dbReference type="Pfam" id="PF00535">
    <property type="entry name" value="Glycos_transf_2"/>
    <property type="match status" value="1"/>
</dbReference>
<dbReference type="RefSeq" id="WP_219877749.1">
    <property type="nucleotide sequence ID" value="NZ_JAHYXK010000009.1"/>
</dbReference>
<evidence type="ECO:0000313" key="2">
    <source>
        <dbReference type="EMBL" id="MBW7467877.1"/>
    </source>
</evidence>
<sequence length="306" mass="35584">MVSEVSILIPVFNQDVTAMVHTLIAQCKRLAVRYEILLYDDGSDEDIKNLNRLLAKQKRVIYFELPENIGRAAIRNRLAQDARYDYLLMLDNDCLPVSPNFLYNYLVAAPKSEVVIGGIAYVSKAPDRPYRLHWKYGKVRGSKNARERQKNPYGDIYLCNALVRRDIFLHFPLREKLKRYGHEDTVFAQEMRQNNIHIKHIQNPVIHLGLEQTPIMLAKTYQAVDNLVQLYHDGEELEEIKLVKVFEKLNSLRLVNTYTLFFSGLERAVRHNLKSSHPNLLLFDLYRLYLFGKKVQQAPELTPVSA</sequence>
<evidence type="ECO:0000259" key="1">
    <source>
        <dbReference type="Pfam" id="PF00535"/>
    </source>
</evidence>